<evidence type="ECO:0000313" key="5">
    <source>
        <dbReference type="EMBL" id="KAH6871622.1"/>
    </source>
</evidence>
<dbReference type="GO" id="GO:0003677">
    <property type="term" value="F:DNA binding"/>
    <property type="evidence" value="ECO:0007669"/>
    <property type="project" value="InterPro"/>
</dbReference>
<protein>
    <submittedName>
        <fullName evidence="5">C6 zinc finger domain-containing protein</fullName>
    </submittedName>
</protein>
<dbReference type="OrthoDB" id="5050133at2759"/>
<dbReference type="InterPro" id="IPR007219">
    <property type="entry name" value="XnlR_reg_dom"/>
</dbReference>
<dbReference type="SMART" id="SM00066">
    <property type="entry name" value="GAL4"/>
    <property type="match status" value="1"/>
</dbReference>
<dbReference type="SMART" id="SM00906">
    <property type="entry name" value="Fungal_trans"/>
    <property type="match status" value="1"/>
</dbReference>
<dbReference type="PANTHER" id="PTHR43374:SF1">
    <property type="entry name" value="FLAVIN PRENYLTRANSFERASE PAD1, MITOCHONDRIAL"/>
    <property type="match status" value="1"/>
</dbReference>
<dbReference type="GO" id="GO:0008270">
    <property type="term" value="F:zinc ion binding"/>
    <property type="evidence" value="ECO:0007669"/>
    <property type="project" value="InterPro"/>
</dbReference>
<dbReference type="CDD" id="cd00067">
    <property type="entry name" value="GAL4"/>
    <property type="match status" value="1"/>
</dbReference>
<dbReference type="Gene3D" id="4.10.240.10">
    <property type="entry name" value="Zn(2)-C6 fungal-type DNA-binding domain"/>
    <property type="match status" value="1"/>
</dbReference>
<feature type="region of interest" description="Disordered" evidence="3">
    <location>
        <begin position="602"/>
        <end position="622"/>
    </location>
</feature>
<dbReference type="GO" id="GO:0000981">
    <property type="term" value="F:DNA-binding transcription factor activity, RNA polymerase II-specific"/>
    <property type="evidence" value="ECO:0007669"/>
    <property type="project" value="InterPro"/>
</dbReference>
<comment type="caution">
    <text evidence="5">The sequence shown here is derived from an EMBL/GenBank/DDBJ whole genome shotgun (WGS) entry which is preliminary data.</text>
</comment>
<dbReference type="InterPro" id="IPR004507">
    <property type="entry name" value="UbiX-like"/>
</dbReference>
<dbReference type="EMBL" id="JAGPYM010000052">
    <property type="protein sequence ID" value="KAH6871622.1"/>
    <property type="molecule type" value="Genomic_DNA"/>
</dbReference>
<keyword evidence="1" id="KW-0479">Metal-binding</keyword>
<evidence type="ECO:0000313" key="6">
    <source>
        <dbReference type="Proteomes" id="UP000777438"/>
    </source>
</evidence>
<reference evidence="5 6" key="1">
    <citation type="journal article" date="2021" name="Nat. Commun.">
        <title>Genetic determinants of endophytism in the Arabidopsis root mycobiome.</title>
        <authorList>
            <person name="Mesny F."/>
            <person name="Miyauchi S."/>
            <person name="Thiergart T."/>
            <person name="Pickel B."/>
            <person name="Atanasova L."/>
            <person name="Karlsson M."/>
            <person name="Huettel B."/>
            <person name="Barry K.W."/>
            <person name="Haridas S."/>
            <person name="Chen C."/>
            <person name="Bauer D."/>
            <person name="Andreopoulos W."/>
            <person name="Pangilinan J."/>
            <person name="LaButti K."/>
            <person name="Riley R."/>
            <person name="Lipzen A."/>
            <person name="Clum A."/>
            <person name="Drula E."/>
            <person name="Henrissat B."/>
            <person name="Kohler A."/>
            <person name="Grigoriev I.V."/>
            <person name="Martin F.M."/>
            <person name="Hacquard S."/>
        </authorList>
    </citation>
    <scope>NUCLEOTIDE SEQUENCE [LARGE SCALE GENOMIC DNA]</scope>
    <source>
        <strain evidence="5 6">MPI-CAGE-CH-0241</strain>
    </source>
</reference>
<evidence type="ECO:0000256" key="1">
    <source>
        <dbReference type="ARBA" id="ARBA00022723"/>
    </source>
</evidence>
<dbReference type="AlphaFoldDB" id="A0A9P8VTH8"/>
<dbReference type="CDD" id="cd12148">
    <property type="entry name" value="fungal_TF_MHR"/>
    <property type="match status" value="1"/>
</dbReference>
<feature type="domain" description="Zn(2)-C6 fungal-type" evidence="4">
    <location>
        <begin position="41"/>
        <end position="72"/>
    </location>
</feature>
<dbReference type="PROSITE" id="PS50048">
    <property type="entry name" value="ZN2_CY6_FUNGAL_2"/>
    <property type="match status" value="1"/>
</dbReference>
<dbReference type="PROSITE" id="PS00463">
    <property type="entry name" value="ZN2_CY6_FUNGAL_1"/>
    <property type="match status" value="1"/>
</dbReference>
<evidence type="ECO:0000256" key="2">
    <source>
        <dbReference type="ARBA" id="ARBA00023242"/>
    </source>
</evidence>
<dbReference type="Proteomes" id="UP000777438">
    <property type="component" value="Unassembled WGS sequence"/>
</dbReference>
<evidence type="ECO:0000256" key="3">
    <source>
        <dbReference type="SAM" id="MobiDB-lite"/>
    </source>
</evidence>
<dbReference type="SUPFAM" id="SSF57701">
    <property type="entry name" value="Zn2/Cys6 DNA-binding domain"/>
    <property type="match status" value="1"/>
</dbReference>
<feature type="region of interest" description="Disordered" evidence="3">
    <location>
        <begin position="1"/>
        <end position="26"/>
    </location>
</feature>
<organism evidence="5 6">
    <name type="scientific">Thelonectria olida</name>
    <dbReference type="NCBI Taxonomy" id="1576542"/>
    <lineage>
        <taxon>Eukaryota</taxon>
        <taxon>Fungi</taxon>
        <taxon>Dikarya</taxon>
        <taxon>Ascomycota</taxon>
        <taxon>Pezizomycotina</taxon>
        <taxon>Sordariomycetes</taxon>
        <taxon>Hypocreomycetidae</taxon>
        <taxon>Hypocreales</taxon>
        <taxon>Nectriaceae</taxon>
        <taxon>Thelonectria</taxon>
    </lineage>
</organism>
<proteinExistence type="predicted"/>
<dbReference type="InterPro" id="IPR036864">
    <property type="entry name" value="Zn2-C6_fun-type_DNA-bd_sf"/>
</dbReference>
<dbReference type="PANTHER" id="PTHR43374">
    <property type="entry name" value="FLAVIN PRENYLTRANSFERASE"/>
    <property type="match status" value="1"/>
</dbReference>
<name>A0A9P8VTH8_9HYPO</name>
<dbReference type="GO" id="GO:0006351">
    <property type="term" value="P:DNA-templated transcription"/>
    <property type="evidence" value="ECO:0007669"/>
    <property type="project" value="InterPro"/>
</dbReference>
<accession>A0A9P8VTH8</accession>
<dbReference type="Pfam" id="PF04082">
    <property type="entry name" value="Fungal_trans"/>
    <property type="match status" value="1"/>
</dbReference>
<evidence type="ECO:0000259" key="4">
    <source>
        <dbReference type="PROSITE" id="PS50048"/>
    </source>
</evidence>
<feature type="compositionally biased region" description="Basic and acidic residues" evidence="3">
    <location>
        <begin position="602"/>
        <end position="615"/>
    </location>
</feature>
<gene>
    <name evidence="5" type="ORF">B0T10DRAFT_260214</name>
</gene>
<sequence length="677" mass="74555">MPSDEAANSTPVGGKSPTNNPETTPLRSILRARQQARSRKSCFPCRERKVRCNRNHPCLTCCKRGHPDLCQYQDHFQPPTTPTAQAEPLVRGTTLSPVGRAHNGTRIDLGSTLQGLDSQGALNAYGNHVPSPGETPANSSLLGGRSILAMTRQNSLQPQDNPDRQRAFETGILPLLGIGGQRSQTTADVLEAYPCTSLPSDEELLKLFEFYRDRVNPFQFKLFDLGEIEKQICGIIVARTPSALSNPPVSPGGSHFLALLHAILACGAQFSDLPADRRLSLSQKHSKQAFDLLRATNYLSKPRKEGLQTLLLLGNILQNDMNPQAAWILGGTTIRLALSLGIQNPQLRLSNISSEEAQNLRLALVWQDALLSLAFDRPPSSHEMNQTDDLLPMSSGNDAEALNYRQAMNRLCCLMLTYSSLRSEALKMSKFAALLEGIDALEASEASHLRNRLECSSIQQIVEHYSFELHKNFALSTLCRPIVSKKASSTLNKAEITVIMGIFLDSLKRSARAFIQLHSTTSYARRSWAFVHNGLASALLLSFMADTRNTAETKEIQTQLIRCLGEGERNLTGSSEWGGSTQLSNPHKNCLQALQKLSKLSEDDNVRVQDEDHGSTEAANGLDVGLQNSQSLQTQGPFDMDSWLRTFDLDNYSPLEAFDFIMSDRDPFTVDVGNIAL</sequence>
<dbReference type="GO" id="GO:0016831">
    <property type="term" value="F:carboxy-lyase activity"/>
    <property type="evidence" value="ECO:0007669"/>
    <property type="project" value="TreeGrafter"/>
</dbReference>
<dbReference type="Pfam" id="PF00172">
    <property type="entry name" value="Zn_clus"/>
    <property type="match status" value="1"/>
</dbReference>
<keyword evidence="2" id="KW-0539">Nucleus</keyword>
<keyword evidence="6" id="KW-1185">Reference proteome</keyword>
<dbReference type="InterPro" id="IPR001138">
    <property type="entry name" value="Zn2Cys6_DnaBD"/>
</dbReference>